<evidence type="ECO:0000256" key="5">
    <source>
        <dbReference type="ARBA" id="ARBA00023136"/>
    </source>
</evidence>
<keyword evidence="8" id="KW-1185">Reference proteome</keyword>
<feature type="transmembrane region" description="Helical" evidence="6">
    <location>
        <begin position="89"/>
        <end position="112"/>
    </location>
</feature>
<feature type="transmembrane region" description="Helical" evidence="6">
    <location>
        <begin position="163"/>
        <end position="185"/>
    </location>
</feature>
<dbReference type="InterPro" id="IPR002794">
    <property type="entry name" value="DUF92_TMEM19"/>
</dbReference>
<keyword evidence="5 6" id="KW-0472">Membrane</keyword>
<comment type="subcellular location">
    <subcellularLocation>
        <location evidence="1">Membrane</location>
        <topology evidence="1">Multi-pass membrane protein</topology>
    </subcellularLocation>
</comment>
<reference evidence="7" key="1">
    <citation type="submission" date="2022-06" db="EMBL/GenBank/DDBJ databases">
        <title>CFH 74404 Thermomicrobiaceae sp.</title>
        <authorList>
            <person name="Ming H."/>
            <person name="Li W.-J."/>
            <person name="Zhao Z."/>
        </authorList>
    </citation>
    <scope>NUCLEOTIDE SEQUENCE</scope>
    <source>
        <strain evidence="7">CFH 74404</strain>
    </source>
</reference>
<gene>
    <name evidence="7" type="ORF">NET02_12450</name>
</gene>
<protein>
    <submittedName>
        <fullName evidence="7">DUF92 domain-containing protein</fullName>
    </submittedName>
</protein>
<feature type="transmembrane region" description="Helical" evidence="6">
    <location>
        <begin position="44"/>
        <end position="69"/>
    </location>
</feature>
<evidence type="ECO:0000313" key="7">
    <source>
        <dbReference type="EMBL" id="MCM8749960.1"/>
    </source>
</evidence>
<evidence type="ECO:0000256" key="6">
    <source>
        <dbReference type="SAM" id="Phobius"/>
    </source>
</evidence>
<dbReference type="EMBL" id="JAMSLR010000009">
    <property type="protein sequence ID" value="MCM8749960.1"/>
    <property type="molecule type" value="Genomic_DNA"/>
</dbReference>
<name>A0AA41WH66_9BACT</name>
<dbReference type="PANTHER" id="PTHR13353:SF5">
    <property type="entry name" value="TRANSMEMBRANE PROTEIN 19"/>
    <property type="match status" value="1"/>
</dbReference>
<dbReference type="RefSeq" id="WP_284057746.1">
    <property type="nucleotide sequence ID" value="NZ_JAMSLR010000009.1"/>
</dbReference>
<feature type="transmembrane region" description="Helical" evidence="6">
    <location>
        <begin position="256"/>
        <end position="275"/>
    </location>
</feature>
<dbReference type="PANTHER" id="PTHR13353">
    <property type="entry name" value="TRANSMEMBRANE PROTEIN 19"/>
    <property type="match status" value="1"/>
</dbReference>
<evidence type="ECO:0000256" key="2">
    <source>
        <dbReference type="ARBA" id="ARBA00009012"/>
    </source>
</evidence>
<dbReference type="Proteomes" id="UP001165306">
    <property type="component" value="Unassembled WGS sequence"/>
</dbReference>
<comment type="caution">
    <text evidence="7">The sequence shown here is derived from an EMBL/GenBank/DDBJ whole genome shotgun (WGS) entry which is preliminary data.</text>
</comment>
<evidence type="ECO:0000256" key="1">
    <source>
        <dbReference type="ARBA" id="ARBA00004141"/>
    </source>
</evidence>
<keyword evidence="4 6" id="KW-1133">Transmembrane helix</keyword>
<evidence type="ECO:0000313" key="8">
    <source>
        <dbReference type="Proteomes" id="UP001165306"/>
    </source>
</evidence>
<evidence type="ECO:0000256" key="3">
    <source>
        <dbReference type="ARBA" id="ARBA00022692"/>
    </source>
</evidence>
<feature type="transmembrane region" description="Helical" evidence="6">
    <location>
        <begin position="192"/>
        <end position="211"/>
    </location>
</feature>
<comment type="similarity">
    <text evidence="2">Belongs to the TMEM19 family.</text>
</comment>
<dbReference type="Pfam" id="PF01940">
    <property type="entry name" value="DUF92"/>
    <property type="match status" value="1"/>
</dbReference>
<keyword evidence="3 6" id="KW-0812">Transmembrane</keyword>
<dbReference type="AlphaFoldDB" id="A0AA41WH66"/>
<evidence type="ECO:0000256" key="4">
    <source>
        <dbReference type="ARBA" id="ARBA00022989"/>
    </source>
</evidence>
<organism evidence="7 8">
    <name type="scientific">Thermalbibacter longus</name>
    <dbReference type="NCBI Taxonomy" id="2951981"/>
    <lineage>
        <taxon>Bacteria</taxon>
        <taxon>Pseudomonadati</taxon>
        <taxon>Thermomicrobiota</taxon>
        <taxon>Thermomicrobia</taxon>
        <taxon>Thermomicrobiales</taxon>
        <taxon>Thermomicrobiaceae</taxon>
        <taxon>Thermalbibacter</taxon>
    </lineage>
</organism>
<accession>A0AA41WH66</accession>
<proteinExistence type="inferred from homology"/>
<sequence length="276" mass="26984">MPESLIGRLALGLALSAAIAGAGVWRRALTWSGAAGALVSGTIVFGLGGLAWAVPMVALFVSGSALSALGRERKRALGEVAAKGARRDLMQVLANGGAATALALAAGSAGLATSLFPAYLGVLAAVTADTWSTEIGGLSRRPPRLVTTLAVVPPGTAGGVTPLGLLAATAGGLWIGAVGWLSLLLEGGPAAIGLGAALALGALAGLAGSLVDSVLGATVQEVRWCPACQAATEAAVHRCGAPSLPHRGWPGLTNDAVNFLASLIGIPVGLSVAMLA</sequence>
<dbReference type="GO" id="GO:0016020">
    <property type="term" value="C:membrane"/>
    <property type="evidence" value="ECO:0007669"/>
    <property type="project" value="UniProtKB-SubCell"/>
</dbReference>